<evidence type="ECO:0000313" key="2">
    <source>
        <dbReference type="EMBL" id="GAA2174201.1"/>
    </source>
</evidence>
<protein>
    <submittedName>
        <fullName evidence="2">Uncharacterized protein</fullName>
    </submittedName>
</protein>
<accession>A0ABN3ASF4</accession>
<keyword evidence="3" id="KW-1185">Reference proteome</keyword>
<reference evidence="2 3" key="1">
    <citation type="journal article" date="2019" name="Int. J. Syst. Evol. Microbiol.">
        <title>The Global Catalogue of Microorganisms (GCM) 10K type strain sequencing project: providing services to taxonomists for standard genome sequencing and annotation.</title>
        <authorList>
            <consortium name="The Broad Institute Genomics Platform"/>
            <consortium name="The Broad Institute Genome Sequencing Center for Infectious Disease"/>
            <person name="Wu L."/>
            <person name="Ma J."/>
        </authorList>
    </citation>
    <scope>NUCLEOTIDE SEQUENCE [LARGE SCALE GENOMIC DNA]</scope>
    <source>
        <strain evidence="2 3">JCM 14917</strain>
    </source>
</reference>
<organism evidence="2 3">
    <name type="scientific">Arthrobacter parietis</name>
    <dbReference type="NCBI Taxonomy" id="271434"/>
    <lineage>
        <taxon>Bacteria</taxon>
        <taxon>Bacillati</taxon>
        <taxon>Actinomycetota</taxon>
        <taxon>Actinomycetes</taxon>
        <taxon>Micrococcales</taxon>
        <taxon>Micrococcaceae</taxon>
        <taxon>Arthrobacter</taxon>
    </lineage>
</organism>
<sequence length="125" mass="13917">MAGDFLPDQFRPPRHDRPHGYRRIPASLTKEPPEYGPDSLRIPAGVGLLTSRMMSTIPSTTTAGGRRAKITTRCRRVTESVQQQPRCILGRCFPGIIRKGCAGVVIGLCLHNTRRCTIIFRPVLH</sequence>
<gene>
    <name evidence="2" type="ORF">GCM10009784_11520</name>
</gene>
<comment type="caution">
    <text evidence="2">The sequence shown here is derived from an EMBL/GenBank/DDBJ whole genome shotgun (WGS) entry which is preliminary data.</text>
</comment>
<proteinExistence type="predicted"/>
<dbReference type="EMBL" id="BAAAON010000001">
    <property type="protein sequence ID" value="GAA2174201.1"/>
    <property type="molecule type" value="Genomic_DNA"/>
</dbReference>
<dbReference type="Proteomes" id="UP001500974">
    <property type="component" value="Unassembled WGS sequence"/>
</dbReference>
<evidence type="ECO:0000256" key="1">
    <source>
        <dbReference type="SAM" id="MobiDB-lite"/>
    </source>
</evidence>
<feature type="region of interest" description="Disordered" evidence="1">
    <location>
        <begin position="1"/>
        <end position="37"/>
    </location>
</feature>
<evidence type="ECO:0000313" key="3">
    <source>
        <dbReference type="Proteomes" id="UP001500974"/>
    </source>
</evidence>
<name>A0ABN3ASF4_9MICC</name>